<organism evidence="2 3">
    <name type="scientific">Prochlorococcus marinus CUG1433</name>
    <dbReference type="NCBI Taxonomy" id="2774506"/>
    <lineage>
        <taxon>Bacteria</taxon>
        <taxon>Bacillati</taxon>
        <taxon>Cyanobacteriota</taxon>
        <taxon>Cyanophyceae</taxon>
        <taxon>Synechococcales</taxon>
        <taxon>Prochlorococcaceae</taxon>
        <taxon>Prochlorococcus</taxon>
    </lineage>
</organism>
<feature type="signal peptide" evidence="1">
    <location>
        <begin position="1"/>
        <end position="20"/>
    </location>
</feature>
<keyword evidence="1" id="KW-0732">Signal</keyword>
<evidence type="ECO:0000313" key="3">
    <source>
        <dbReference type="Proteomes" id="UP000668060"/>
    </source>
</evidence>
<evidence type="ECO:0000313" key="2">
    <source>
        <dbReference type="EMBL" id="MBO6971474.1"/>
    </source>
</evidence>
<name>A0A9D9BSE8_PROMR</name>
<proteinExistence type="predicted"/>
<accession>A0A9D9BSE8</accession>
<feature type="chain" id="PRO_5039368923" evidence="1">
    <location>
        <begin position="21"/>
        <end position="95"/>
    </location>
</feature>
<evidence type="ECO:0000256" key="1">
    <source>
        <dbReference type="SAM" id="SignalP"/>
    </source>
</evidence>
<dbReference type="EMBL" id="JAEPLN010000001">
    <property type="protein sequence ID" value="MBO6971474.1"/>
    <property type="molecule type" value="Genomic_DNA"/>
</dbReference>
<dbReference type="AlphaFoldDB" id="A0A9D9BSE8"/>
<gene>
    <name evidence="2" type="ORF">JJ842_06055</name>
</gene>
<protein>
    <submittedName>
        <fullName evidence="2">Uncharacterized protein</fullName>
    </submittedName>
</protein>
<dbReference type="Proteomes" id="UP000668060">
    <property type="component" value="Unassembled WGS sequence"/>
</dbReference>
<reference evidence="2" key="1">
    <citation type="journal article" date="2021" name="Front. Mar. Sci.">
        <title>Genomes of Diverse Isolates of Prochlorococcus High-Light-Adapted Clade II in the Western Pacific Ocean.</title>
        <authorList>
            <person name="Yan W."/>
            <person name="Feng X."/>
            <person name="Zhang W."/>
            <person name="Nawaz M.Z."/>
            <person name="Luo T."/>
            <person name="Zhang R."/>
            <person name="Jiao N."/>
        </authorList>
    </citation>
    <scope>NUCLEOTIDE SEQUENCE</scope>
    <source>
        <strain evidence="2">CUG1433</strain>
    </source>
</reference>
<sequence length="95" mass="10957">MRKLLIPLFFVFAIPTNAYALGVKDKPLTYNQIAKKCTGKKSNWVKYNKIGFPQSAKNYLRVCIDEEVEKVRKAKLTKCLEKNKKNICLASFKLD</sequence>
<comment type="caution">
    <text evidence="2">The sequence shown here is derived from an EMBL/GenBank/DDBJ whole genome shotgun (WGS) entry which is preliminary data.</text>
</comment>